<sequence length="193" mass="21775">MCHLHTTWINADRTDLTTCSIGAQLSSQAENALRSISADVPKQPGPPRTGRPARTAPRVRARDALRPVYFDFDRCRNFQFPPAQLALDPVAGECLWVILFVCRRSIAPGPRLVNAEFTEVNELSEAVAARSATQSRPVDRMRRYRKLLIKTSKSTYLASSMKLALRNERAGGRRPRARRADYAPRFVYSVEMD</sequence>
<protein>
    <submittedName>
        <fullName evidence="2">Uncharacterized protein</fullName>
    </submittedName>
</protein>
<evidence type="ECO:0000256" key="1">
    <source>
        <dbReference type="SAM" id="MobiDB-lite"/>
    </source>
</evidence>
<feature type="region of interest" description="Disordered" evidence="1">
    <location>
        <begin position="36"/>
        <end position="58"/>
    </location>
</feature>
<gene>
    <name evidence="2" type="ORF">EVAR_24730_1</name>
</gene>
<keyword evidence="3" id="KW-1185">Reference proteome</keyword>
<reference evidence="2 3" key="1">
    <citation type="journal article" date="2019" name="Commun. Biol.">
        <title>The bagworm genome reveals a unique fibroin gene that provides high tensile strength.</title>
        <authorList>
            <person name="Kono N."/>
            <person name="Nakamura H."/>
            <person name="Ohtoshi R."/>
            <person name="Tomita M."/>
            <person name="Numata K."/>
            <person name="Arakawa K."/>
        </authorList>
    </citation>
    <scope>NUCLEOTIDE SEQUENCE [LARGE SCALE GENOMIC DNA]</scope>
</reference>
<dbReference type="EMBL" id="BGZK01000322">
    <property type="protein sequence ID" value="GBP36727.1"/>
    <property type="molecule type" value="Genomic_DNA"/>
</dbReference>
<evidence type="ECO:0000313" key="3">
    <source>
        <dbReference type="Proteomes" id="UP000299102"/>
    </source>
</evidence>
<organism evidence="2 3">
    <name type="scientific">Eumeta variegata</name>
    <name type="common">Bagworm moth</name>
    <name type="synonym">Eumeta japonica</name>
    <dbReference type="NCBI Taxonomy" id="151549"/>
    <lineage>
        <taxon>Eukaryota</taxon>
        <taxon>Metazoa</taxon>
        <taxon>Ecdysozoa</taxon>
        <taxon>Arthropoda</taxon>
        <taxon>Hexapoda</taxon>
        <taxon>Insecta</taxon>
        <taxon>Pterygota</taxon>
        <taxon>Neoptera</taxon>
        <taxon>Endopterygota</taxon>
        <taxon>Lepidoptera</taxon>
        <taxon>Glossata</taxon>
        <taxon>Ditrysia</taxon>
        <taxon>Tineoidea</taxon>
        <taxon>Psychidae</taxon>
        <taxon>Oiketicinae</taxon>
        <taxon>Eumeta</taxon>
    </lineage>
</organism>
<proteinExistence type="predicted"/>
<accession>A0A4C1VEQ9</accession>
<evidence type="ECO:0000313" key="2">
    <source>
        <dbReference type="EMBL" id="GBP36727.1"/>
    </source>
</evidence>
<comment type="caution">
    <text evidence="2">The sequence shown here is derived from an EMBL/GenBank/DDBJ whole genome shotgun (WGS) entry which is preliminary data.</text>
</comment>
<dbReference type="Proteomes" id="UP000299102">
    <property type="component" value="Unassembled WGS sequence"/>
</dbReference>
<dbReference type="AlphaFoldDB" id="A0A4C1VEQ9"/>
<name>A0A4C1VEQ9_EUMVA</name>